<dbReference type="AlphaFoldDB" id="A0AA36FAM1"/>
<reference evidence="2" key="1">
    <citation type="submission" date="2023-08" db="EMBL/GenBank/DDBJ databases">
        <authorList>
            <person name="Alioto T."/>
            <person name="Alioto T."/>
            <person name="Gomez Garrido J."/>
        </authorList>
    </citation>
    <scope>NUCLEOTIDE SEQUENCE</scope>
</reference>
<gene>
    <name evidence="2" type="ORF">OCTVUL_1B004775</name>
</gene>
<evidence type="ECO:0000256" key="1">
    <source>
        <dbReference type="SAM" id="MobiDB-lite"/>
    </source>
</evidence>
<protein>
    <submittedName>
        <fullName evidence="2">Uncharacterized protein</fullName>
    </submittedName>
</protein>
<keyword evidence="3" id="KW-1185">Reference proteome</keyword>
<dbReference type="Proteomes" id="UP001162480">
    <property type="component" value="Chromosome 11"/>
</dbReference>
<evidence type="ECO:0000313" key="2">
    <source>
        <dbReference type="EMBL" id="CAI9730537.1"/>
    </source>
</evidence>
<accession>A0AA36FAM1</accession>
<evidence type="ECO:0000313" key="3">
    <source>
        <dbReference type="Proteomes" id="UP001162480"/>
    </source>
</evidence>
<organism evidence="2 3">
    <name type="scientific">Octopus vulgaris</name>
    <name type="common">Common octopus</name>
    <dbReference type="NCBI Taxonomy" id="6645"/>
    <lineage>
        <taxon>Eukaryota</taxon>
        <taxon>Metazoa</taxon>
        <taxon>Spiralia</taxon>
        <taxon>Lophotrochozoa</taxon>
        <taxon>Mollusca</taxon>
        <taxon>Cephalopoda</taxon>
        <taxon>Coleoidea</taxon>
        <taxon>Octopodiformes</taxon>
        <taxon>Octopoda</taxon>
        <taxon>Incirrata</taxon>
        <taxon>Octopodidae</taxon>
        <taxon>Octopus</taxon>
    </lineage>
</organism>
<feature type="region of interest" description="Disordered" evidence="1">
    <location>
        <begin position="22"/>
        <end position="48"/>
    </location>
</feature>
<sequence>MKGRERGLCERDMEEERHKLLEERIDEMQKDEEDREKPVPEEEEEELGKVYKVEASMTFCCGDSKARGHDSGWGCSSVERSIIVVVVGGGGGGGARIGGIGGCDNCWE</sequence>
<name>A0AA36FAM1_OCTVU</name>
<proteinExistence type="predicted"/>
<dbReference type="EMBL" id="OX597824">
    <property type="protein sequence ID" value="CAI9730537.1"/>
    <property type="molecule type" value="Genomic_DNA"/>
</dbReference>